<dbReference type="Pfam" id="PF02018">
    <property type="entry name" value="CBM_4_9"/>
    <property type="match status" value="1"/>
</dbReference>
<dbReference type="InterPro" id="IPR008979">
    <property type="entry name" value="Galactose-bd-like_sf"/>
</dbReference>
<evidence type="ECO:0000256" key="2">
    <source>
        <dbReference type="SAM" id="MobiDB-lite"/>
    </source>
</evidence>
<evidence type="ECO:0000256" key="1">
    <source>
        <dbReference type="ARBA" id="ARBA00022801"/>
    </source>
</evidence>
<feature type="domain" description="CBM-cenC" evidence="3">
    <location>
        <begin position="1168"/>
        <end position="1289"/>
    </location>
</feature>
<sequence length="1620" mass="182244">MKNIVYILLLLPILGFSQTETENYVKSMTYRTAHSATAVQDTSKARTNITYLDGLGRPIQQIVAKASGNEKNIVTHIEYDEFGRQIKQYLPYASSSSDFDYEPNALTNTQNFYNTPKYENTQNPYSQSFLENSPLNRTRKQAAPGNPWEGTIDIDNNVDNDDDHTVKIKYQLNKAAEVRYFDVAFEEENSIENPEKPRLVYKNYYDANQLYKTITKDENWVPADGNNKTTEEFTDDMGRVVLKRNYDNDQPHDTYYVYDKFSNLTYVIPPLAADQIVQETSTLLNPGNNYPWTSLSQVDAQLAQDYGRYLQDYENAEILNLDLIDQYGGQGGFSVTPQSDGTLTMSINIATSTPMPYRTGIILDLKDIGTFQDTEIGRVSGTGYSYTFIIKGNTIEVQGNGDVPSLNTAFNSAQQLSYSMNYPWTAFCKADATVARDYENDIATLDNSEILTTYTPNPYGAMGGIAITVDENDAVTLAINLSSTTPLEFNQGNVITLPLQRSLPDMDFGVIGGAGYNYGISIKGNELNITGSGQFNNVNFSGNLLNDVTFKVRFGTLYGLCYIYHYDSRNRVIEKHIPDAGWTYIVYDKLDRPIVTQDENQRLEDEWLTTKYDALGRVAYTGIYYKPGTTREILQDGANGVTSPQELYETLTTPLTTEGVSFDYTQVAAKPGILRNILTVSYYDDYTTDTDGITVPTTATIPQISTVTKGLPTVTKVRVLENNTVNVGNTHWITTVNAYDEKGRSIWSHSKNNYLGTEDITKTSLDFTGQVTHTESQHKRTGFPDLVVYNRFDYDTQGKLLDHKQSQTPQSGWQIGPYTHVIAQNHYDELGQLAQKGVGGKDNGTLSYIPLQTVDYTYNIRGWLTSINNPDMPVTNDLFAFKINYNLNEEVNAIPLYNGNISETFWRSRTDNIRKGYFYHYDALNRIQLAQYKNGVDRSPANYSTSQITYDKNGNLKKLNRKGLVGGALPPTYDTIDGLIYAYFPDSNQLRYVNDTASATEGFKNRATGSDQDYKYDPNGNMVMDLNKGIGEVEAEQIQYNHLNLPTHITLTGEQVGTIHYVYDATGTKLQKTVAQGTATTITDYANGYVYESTDNNAPVLQFFSHPEGYVTVPAITPADPNYPESLPYYNTNDFEYVYQYKDHLGNTRLSYSDADDDGTINDASRYLVEDSFETQGSWTGFSSYPTGKLRTGSYSARIDNETDIEKIAYMNDWIDIDITQPTEYTFSAWVYTNGPRAELFLYMQDENTTTGPSATSQIQQPPTTLNDWVYVTKTVMVQPNIKKLKLRLDNDGQLTSNTTGYTIWFDDVELKKTNIQSEIIAQDDYYAFGMKHRTIGNVINGGNHLAQKYMYQGQERQDELGLNWDSFKWRNYDYAIGRFMCVDPLAEKYVYNSTYAFQENKLGLGVELEGLEMTSERSEDGKSITLTIRVKPVNNVPLNDKGEQMLTNEQFRSLVEARKAQTIESFNGKTGEGTTVNTNIIESEDATLIWEYNTELHGKGVESDGKSAAGHTDEIGNTQENLMEVNVLTIFGTDGQGHINVSKENGRTSASKTGTHEDGHMGGLKHPEDYDYSPSVRKLHQEINVDGTNNLMTQGINATNITPLQRSVIINTVEEQQTQ</sequence>
<feature type="region of interest" description="Disordered" evidence="2">
    <location>
        <begin position="1539"/>
        <end position="1567"/>
    </location>
</feature>
<evidence type="ECO:0000259" key="4">
    <source>
        <dbReference type="Pfam" id="PF20041"/>
    </source>
</evidence>
<dbReference type="Pfam" id="PF20041">
    <property type="entry name" value="DUF6443"/>
    <property type="match status" value="1"/>
</dbReference>
<dbReference type="PANTHER" id="PTHR32305:SF15">
    <property type="entry name" value="PROTEIN RHSA-RELATED"/>
    <property type="match status" value="1"/>
</dbReference>
<reference evidence="5 6" key="1">
    <citation type="submission" date="2021-07" db="EMBL/GenBank/DDBJ databases">
        <title>Flavobacterium WSW3-B6 sp.nov, isolated from seaweed.</title>
        <authorList>
            <person name="Muhammad N."/>
            <person name="Ho H."/>
            <person name="Lee Y.-J."/>
            <person name="Nguyen T."/>
            <person name="Ho J."/>
            <person name="Kim S.-G."/>
        </authorList>
    </citation>
    <scope>NUCLEOTIDE SEQUENCE [LARGE SCALE GENOMIC DNA]</scope>
    <source>
        <strain evidence="5 6">WSW3-B6</strain>
    </source>
</reference>
<dbReference type="InterPro" id="IPR045619">
    <property type="entry name" value="DUF6443"/>
</dbReference>
<keyword evidence="6" id="KW-1185">Reference proteome</keyword>
<keyword evidence="1" id="KW-0378">Hydrolase</keyword>
<name>A0ABX8V8I1_9FLAO</name>
<protein>
    <submittedName>
        <fullName evidence="5">Carbohydrate binding domain-containing protein</fullName>
    </submittedName>
</protein>
<gene>
    <name evidence="5" type="ORF">K1I41_02770</name>
</gene>
<evidence type="ECO:0000313" key="5">
    <source>
        <dbReference type="EMBL" id="QYJ68822.1"/>
    </source>
</evidence>
<evidence type="ECO:0000313" key="6">
    <source>
        <dbReference type="Proteomes" id="UP000825381"/>
    </source>
</evidence>
<proteinExistence type="predicted"/>
<accession>A0ABX8V8I1</accession>
<dbReference type="InterPro" id="IPR050708">
    <property type="entry name" value="T6SS_VgrG/RHS"/>
</dbReference>
<dbReference type="PANTHER" id="PTHR32305">
    <property type="match status" value="1"/>
</dbReference>
<dbReference type="InterPro" id="IPR003305">
    <property type="entry name" value="CenC_carb-bd"/>
</dbReference>
<dbReference type="EMBL" id="CP080429">
    <property type="protein sequence ID" value="QYJ68822.1"/>
    <property type="molecule type" value="Genomic_DNA"/>
</dbReference>
<feature type="domain" description="DUF6443" evidence="4">
    <location>
        <begin position="27"/>
        <end position="151"/>
    </location>
</feature>
<feature type="compositionally biased region" description="Basic and acidic residues" evidence="2">
    <location>
        <begin position="1555"/>
        <end position="1567"/>
    </location>
</feature>
<dbReference type="RefSeq" id="WP_220641161.1">
    <property type="nucleotide sequence ID" value="NZ_CP080429.1"/>
</dbReference>
<dbReference type="Gene3D" id="2.180.10.10">
    <property type="entry name" value="RHS repeat-associated core"/>
    <property type="match status" value="3"/>
</dbReference>
<evidence type="ECO:0000259" key="3">
    <source>
        <dbReference type="Pfam" id="PF02018"/>
    </source>
</evidence>
<dbReference type="SUPFAM" id="SSF49785">
    <property type="entry name" value="Galactose-binding domain-like"/>
    <property type="match status" value="1"/>
</dbReference>
<dbReference type="Proteomes" id="UP000825381">
    <property type="component" value="Chromosome"/>
</dbReference>
<organism evidence="5 6">
    <name type="scientific">Flavobacterium litorale</name>
    <dbReference type="NCBI Taxonomy" id="2856519"/>
    <lineage>
        <taxon>Bacteria</taxon>
        <taxon>Pseudomonadati</taxon>
        <taxon>Bacteroidota</taxon>
        <taxon>Flavobacteriia</taxon>
        <taxon>Flavobacteriales</taxon>
        <taxon>Flavobacteriaceae</taxon>
        <taxon>Flavobacterium</taxon>
    </lineage>
</organism>